<proteinExistence type="predicted"/>
<sequence length="121" mass="13720">MSQADWTPPTYKHNYFLVYIPDVPNAQRSKHHDAHIKHSLPLIQNGTIKLGGALLPQTSKTTDPDVLKNVIGSWIILRAESIEKAWETIKQDPFYTSGEVWDTEKITVTPAYTGMPEVKFD</sequence>
<dbReference type="PANTHER" id="PTHR33606">
    <property type="entry name" value="PROTEIN YCII"/>
    <property type="match status" value="1"/>
</dbReference>
<dbReference type="InterPro" id="IPR005545">
    <property type="entry name" value="YCII"/>
</dbReference>
<dbReference type="OrthoDB" id="5519740at2759"/>
<name>A0A1Y2ICB4_TRAC3</name>
<dbReference type="InterPro" id="IPR051807">
    <property type="entry name" value="Sec-metab_biosynth-assoc"/>
</dbReference>
<gene>
    <name evidence="2" type="ORF">PYCCODRAFT_1417111</name>
</gene>
<accession>A0A1Y2ICB4</accession>
<dbReference type="InterPro" id="IPR011008">
    <property type="entry name" value="Dimeric_a/b-barrel"/>
</dbReference>
<dbReference type="AlphaFoldDB" id="A0A1Y2ICB4"/>
<reference evidence="2 3" key="1">
    <citation type="journal article" date="2015" name="Biotechnol. Biofuels">
        <title>Enhanced degradation of softwood versus hardwood by the white-rot fungus Pycnoporus coccineus.</title>
        <authorList>
            <person name="Couturier M."/>
            <person name="Navarro D."/>
            <person name="Chevret D."/>
            <person name="Henrissat B."/>
            <person name="Piumi F."/>
            <person name="Ruiz-Duenas F.J."/>
            <person name="Martinez A.T."/>
            <person name="Grigoriev I.V."/>
            <person name="Riley R."/>
            <person name="Lipzen A."/>
            <person name="Berrin J.G."/>
            <person name="Master E.R."/>
            <person name="Rosso M.N."/>
        </authorList>
    </citation>
    <scope>NUCLEOTIDE SEQUENCE [LARGE SCALE GENOMIC DNA]</scope>
    <source>
        <strain evidence="2 3">BRFM310</strain>
    </source>
</reference>
<evidence type="ECO:0000259" key="1">
    <source>
        <dbReference type="Pfam" id="PF03795"/>
    </source>
</evidence>
<dbReference type="Pfam" id="PF03795">
    <property type="entry name" value="YCII"/>
    <property type="match status" value="1"/>
</dbReference>
<protein>
    <recommendedName>
        <fullName evidence="1">YCII-related domain-containing protein</fullName>
    </recommendedName>
</protein>
<dbReference type="SUPFAM" id="SSF54909">
    <property type="entry name" value="Dimeric alpha+beta barrel"/>
    <property type="match status" value="1"/>
</dbReference>
<evidence type="ECO:0000313" key="2">
    <source>
        <dbReference type="EMBL" id="OSC98784.1"/>
    </source>
</evidence>
<dbReference type="PANTHER" id="PTHR33606:SF3">
    <property type="entry name" value="PROTEIN YCII"/>
    <property type="match status" value="1"/>
</dbReference>
<organism evidence="2 3">
    <name type="scientific">Trametes coccinea (strain BRFM310)</name>
    <name type="common">Pycnoporus coccineus</name>
    <dbReference type="NCBI Taxonomy" id="1353009"/>
    <lineage>
        <taxon>Eukaryota</taxon>
        <taxon>Fungi</taxon>
        <taxon>Dikarya</taxon>
        <taxon>Basidiomycota</taxon>
        <taxon>Agaricomycotina</taxon>
        <taxon>Agaricomycetes</taxon>
        <taxon>Polyporales</taxon>
        <taxon>Polyporaceae</taxon>
        <taxon>Trametes</taxon>
    </lineage>
</organism>
<dbReference type="Gene3D" id="3.30.70.1060">
    <property type="entry name" value="Dimeric alpha+beta barrel"/>
    <property type="match status" value="1"/>
</dbReference>
<dbReference type="EMBL" id="KZ084134">
    <property type="protein sequence ID" value="OSC98784.1"/>
    <property type="molecule type" value="Genomic_DNA"/>
</dbReference>
<dbReference type="Proteomes" id="UP000193067">
    <property type="component" value="Unassembled WGS sequence"/>
</dbReference>
<keyword evidence="3" id="KW-1185">Reference proteome</keyword>
<feature type="domain" description="YCII-related" evidence="1">
    <location>
        <begin position="16"/>
        <end position="101"/>
    </location>
</feature>
<evidence type="ECO:0000313" key="3">
    <source>
        <dbReference type="Proteomes" id="UP000193067"/>
    </source>
</evidence>